<dbReference type="InterPro" id="IPR023873">
    <property type="entry name" value="FeFe-hyd_GTPase_HydF"/>
</dbReference>
<dbReference type="RefSeq" id="WP_209649329.1">
    <property type="nucleotide sequence ID" value="NZ_JAGGLL010000003.1"/>
</dbReference>
<keyword evidence="1" id="KW-0547">Nucleotide-binding</keyword>
<dbReference type="Gene3D" id="3.40.50.300">
    <property type="entry name" value="P-loop containing nucleotide triphosphate hydrolases"/>
    <property type="match status" value="1"/>
</dbReference>
<accession>A0ABS4K0S9</accession>
<dbReference type="InterPro" id="IPR027417">
    <property type="entry name" value="P-loop_NTPase"/>
</dbReference>
<dbReference type="PANTHER" id="PTHR42714:SF6">
    <property type="entry name" value="TRANSLATION INITIATION FACTOR IF-2"/>
    <property type="match status" value="1"/>
</dbReference>
<feature type="domain" description="G" evidence="3">
    <location>
        <begin position="11"/>
        <end position="131"/>
    </location>
</feature>
<dbReference type="InterPro" id="IPR040644">
    <property type="entry name" value="HydF_tetramer"/>
</dbReference>
<dbReference type="InterPro" id="IPR005225">
    <property type="entry name" value="Small_GTP-bd"/>
</dbReference>
<evidence type="ECO:0000259" key="3">
    <source>
        <dbReference type="Pfam" id="PF01926"/>
    </source>
</evidence>
<gene>
    <name evidence="6" type="ORF">J2Z44_000640</name>
</gene>
<dbReference type="CDD" id="cd00880">
    <property type="entry name" value="Era_like"/>
    <property type="match status" value="1"/>
</dbReference>
<dbReference type="InterPro" id="IPR041606">
    <property type="entry name" value="HydF_dimer"/>
</dbReference>
<evidence type="ECO:0000313" key="6">
    <source>
        <dbReference type="EMBL" id="MBP2020856.1"/>
    </source>
</evidence>
<keyword evidence="7" id="KW-1185">Reference proteome</keyword>
<dbReference type="NCBIfam" id="TIGR00231">
    <property type="entry name" value="small_GTP"/>
    <property type="match status" value="1"/>
</dbReference>
<sequence>MLETPRANRLHIGIYGKRNAGKSSIINFITNQNIALVSNIKGTTTDPVYKAMELLPIGPVVFIDTAGIDDIGEMGTLRVQRTKEVINKTDLGILVISAEQVPYDTKDLTLELEWCQLLKKKSIPVVGVLNKIDLIENKEIIKENLKMLKKIFDISFVSISAEDKINLDELKANIIKLTPESFQSYTLVGDIVKPGDKVLLVAPQDIQAPKGRLILPQVQVLRDLLDNKAIPVTVTLDNLDLGLEMLNNKPDLIITDSQVFKLVHSKIDDNVPLTSFSIIMAREKGDLKEFVQGAKEIRNLKSGDKVLIAEACTHHQLKGDIAREKLPTWLKSIEENIVVDNFSGKDFPENLKEYKLVIHCGSCMFNRAEVMSRIESCRAAGVSITNFGIAIAEINGILDRVTRPFNIQGY</sequence>
<evidence type="ECO:0000256" key="1">
    <source>
        <dbReference type="ARBA" id="ARBA00022741"/>
    </source>
</evidence>
<reference evidence="6 7" key="1">
    <citation type="submission" date="2021-03" db="EMBL/GenBank/DDBJ databases">
        <title>Genomic Encyclopedia of Type Strains, Phase IV (KMG-IV): sequencing the most valuable type-strain genomes for metagenomic binning, comparative biology and taxonomic classification.</title>
        <authorList>
            <person name="Goeker M."/>
        </authorList>
    </citation>
    <scope>NUCLEOTIDE SEQUENCE [LARGE SCALE GENOMIC DNA]</scope>
    <source>
        <strain evidence="6 7">DSM 28650</strain>
    </source>
</reference>
<dbReference type="InterPro" id="IPR006073">
    <property type="entry name" value="GTP-bd"/>
</dbReference>
<feature type="domain" description="Hydrogen maturase F dimerization" evidence="4">
    <location>
        <begin position="187"/>
        <end position="285"/>
    </location>
</feature>
<organism evidence="6 7">
    <name type="scientific">Clostridium punense</name>
    <dbReference type="NCBI Taxonomy" id="1054297"/>
    <lineage>
        <taxon>Bacteria</taxon>
        <taxon>Bacillati</taxon>
        <taxon>Bacillota</taxon>
        <taxon>Clostridia</taxon>
        <taxon>Eubacteriales</taxon>
        <taxon>Clostridiaceae</taxon>
        <taxon>Clostridium</taxon>
    </lineage>
</organism>
<dbReference type="NCBIfam" id="TIGR03918">
    <property type="entry name" value="GTP_HydF"/>
    <property type="match status" value="1"/>
</dbReference>
<keyword evidence="2" id="KW-0342">GTP-binding</keyword>
<feature type="domain" description="Hydrogen maturase F tetramerization" evidence="5">
    <location>
        <begin position="288"/>
        <end position="403"/>
    </location>
</feature>
<dbReference type="SUPFAM" id="SSF52540">
    <property type="entry name" value="P-loop containing nucleoside triphosphate hydrolases"/>
    <property type="match status" value="1"/>
</dbReference>
<dbReference type="Gene3D" id="3.40.50.11410">
    <property type="match status" value="1"/>
</dbReference>
<name>A0ABS4K0S9_9CLOT</name>
<comment type="caution">
    <text evidence="6">The sequence shown here is derived from an EMBL/GenBank/DDBJ whole genome shotgun (WGS) entry which is preliminary data.</text>
</comment>
<dbReference type="Pfam" id="PF01926">
    <property type="entry name" value="MMR_HSR1"/>
    <property type="match status" value="1"/>
</dbReference>
<evidence type="ECO:0000259" key="4">
    <source>
        <dbReference type="Pfam" id="PF18128"/>
    </source>
</evidence>
<dbReference type="Proteomes" id="UP001519308">
    <property type="component" value="Unassembled WGS sequence"/>
</dbReference>
<dbReference type="EMBL" id="JAGGLL010000003">
    <property type="protein sequence ID" value="MBP2020856.1"/>
    <property type="molecule type" value="Genomic_DNA"/>
</dbReference>
<evidence type="ECO:0000256" key="2">
    <source>
        <dbReference type="ARBA" id="ARBA00023134"/>
    </source>
</evidence>
<dbReference type="Gene3D" id="3.40.50.11420">
    <property type="match status" value="1"/>
</dbReference>
<dbReference type="PANTHER" id="PTHR42714">
    <property type="entry name" value="TRNA MODIFICATION GTPASE GTPBP3"/>
    <property type="match status" value="1"/>
</dbReference>
<evidence type="ECO:0000259" key="5">
    <source>
        <dbReference type="Pfam" id="PF18133"/>
    </source>
</evidence>
<dbReference type="Pfam" id="PF18128">
    <property type="entry name" value="HydF_dimer"/>
    <property type="match status" value="1"/>
</dbReference>
<evidence type="ECO:0000313" key="7">
    <source>
        <dbReference type="Proteomes" id="UP001519308"/>
    </source>
</evidence>
<dbReference type="Pfam" id="PF18133">
    <property type="entry name" value="HydF_tetramer"/>
    <property type="match status" value="1"/>
</dbReference>
<protein>
    <submittedName>
        <fullName evidence="6">[FeFe] hydrogenase H-cluster maturation GTPase HydF</fullName>
    </submittedName>
</protein>
<proteinExistence type="predicted"/>